<dbReference type="NCBIfam" id="TIGR03605">
    <property type="entry name" value="antibiot_sagB"/>
    <property type="match status" value="1"/>
</dbReference>
<dbReference type="OrthoDB" id="9801593at2"/>
<keyword evidence="4" id="KW-1185">Reference proteome</keyword>
<dbReference type="GO" id="GO:0016491">
    <property type="term" value="F:oxidoreductase activity"/>
    <property type="evidence" value="ECO:0007669"/>
    <property type="project" value="InterPro"/>
</dbReference>
<dbReference type="CDD" id="cd02142">
    <property type="entry name" value="McbC_SagB-like_oxidoreductase"/>
    <property type="match status" value="1"/>
</dbReference>
<dbReference type="SUPFAM" id="SSF55469">
    <property type="entry name" value="FMN-dependent nitroreductase-like"/>
    <property type="match status" value="1"/>
</dbReference>
<name>A0A4Q9DL92_9BACL</name>
<dbReference type="PANTHER" id="PTHR43745:SF2">
    <property type="entry name" value="NITROREDUCTASE MJ1384-RELATED"/>
    <property type="match status" value="1"/>
</dbReference>
<dbReference type="Proteomes" id="UP000293142">
    <property type="component" value="Unassembled WGS sequence"/>
</dbReference>
<dbReference type="PANTHER" id="PTHR43745">
    <property type="entry name" value="NITROREDUCTASE MJ1384-RELATED"/>
    <property type="match status" value="1"/>
</dbReference>
<proteinExistence type="predicted"/>
<comment type="caution">
    <text evidence="3">The sequence shown here is derived from an EMBL/GenBank/DDBJ whole genome shotgun (WGS) entry which is preliminary data.</text>
</comment>
<dbReference type="Gene3D" id="3.40.109.10">
    <property type="entry name" value="NADH Oxidase"/>
    <property type="match status" value="2"/>
</dbReference>
<protein>
    <submittedName>
        <fullName evidence="3">SagB/ThcOx family dehydrogenase</fullName>
    </submittedName>
</protein>
<feature type="domain" description="Nitroreductase" evidence="2">
    <location>
        <begin position="408"/>
        <end position="512"/>
    </location>
</feature>
<evidence type="ECO:0000259" key="2">
    <source>
        <dbReference type="Pfam" id="PF00881"/>
    </source>
</evidence>
<gene>
    <name evidence="3" type="ORF">EYB31_22195</name>
</gene>
<accession>A0A4Q9DL92</accession>
<sequence length="526" mass="59279">MNPQDFIRSLHSDASESRGPLEEIDWEDAPLKYKLYRNLPVIPLSPEVPLTLKDRKPPSKPNLAEIGHFLWYVYGLGRVSHSVPGAGYPGALSPMQMYRRFVPSGGGLYPSELYIYLKLDEAPSGVYHYDAAHHRLILLREGNFDDYVARALGDRCDVSRCYGAVFVTTMFWKNFFKYKNFAYRLQGLDAGVLIGQLLETANRFGSSPGVYYQFLDQAMNRLLGVSEHEESVYAVIPLADKPDIEWFGGSRAETRMFSADQLCRELPDIRHEHYMKSRKVKEYPMLLRMNEASALESPSSFRTSVEAVNCRDSGLRAVYLPAVGRLPYDLAEVCRQRYSPETEYVLGRVTAEQLAALLQEVAASFAYRNDLDGRDVRPEPRVSIHVCLYHVEGIPDGAYRYDFTTHALRPERPGDHRLQLQQAMLLHNVNLFQVPISLHIACDNRYLTSVLGPRGYRIQQMEAGILVQRILLAASASGMGGRPLLGFQTSRCDEIYGLGELGQTALIQIPIGPHGKRTCLEGGLHS</sequence>
<dbReference type="AlphaFoldDB" id="A0A4Q9DL92"/>
<feature type="region of interest" description="Disordered" evidence="1">
    <location>
        <begin position="1"/>
        <end position="21"/>
    </location>
</feature>
<organism evidence="3 4">
    <name type="scientific">Paenibacillus thalictri</name>
    <dbReference type="NCBI Taxonomy" id="2527873"/>
    <lineage>
        <taxon>Bacteria</taxon>
        <taxon>Bacillati</taxon>
        <taxon>Bacillota</taxon>
        <taxon>Bacilli</taxon>
        <taxon>Bacillales</taxon>
        <taxon>Paenibacillaceae</taxon>
        <taxon>Paenibacillus</taxon>
    </lineage>
</organism>
<dbReference type="Pfam" id="PF00881">
    <property type="entry name" value="Nitroreductase"/>
    <property type="match status" value="1"/>
</dbReference>
<feature type="compositionally biased region" description="Basic and acidic residues" evidence="1">
    <location>
        <begin position="8"/>
        <end position="21"/>
    </location>
</feature>
<dbReference type="EMBL" id="SIRE01000016">
    <property type="protein sequence ID" value="TBL75706.1"/>
    <property type="molecule type" value="Genomic_DNA"/>
</dbReference>
<dbReference type="RefSeq" id="WP_131015617.1">
    <property type="nucleotide sequence ID" value="NZ_SIRE01000016.1"/>
</dbReference>
<dbReference type="InterPro" id="IPR000415">
    <property type="entry name" value="Nitroreductase-like"/>
</dbReference>
<dbReference type="InterPro" id="IPR052544">
    <property type="entry name" value="Bacteriocin_Proc_Enz"/>
</dbReference>
<evidence type="ECO:0000256" key="1">
    <source>
        <dbReference type="SAM" id="MobiDB-lite"/>
    </source>
</evidence>
<reference evidence="3 4" key="1">
    <citation type="submission" date="2019-02" db="EMBL/GenBank/DDBJ databases">
        <title>Paenibacillus sp. nov., isolated from surface-sterilized tissue of Thalictrum simplex L.</title>
        <authorList>
            <person name="Tuo L."/>
        </authorList>
    </citation>
    <scope>NUCLEOTIDE SEQUENCE [LARGE SCALE GENOMIC DNA]</scope>
    <source>
        <strain evidence="3 4">N2SHLJ1</strain>
    </source>
</reference>
<dbReference type="InterPro" id="IPR020051">
    <property type="entry name" value="SagB-type_dehydrogenase"/>
</dbReference>
<evidence type="ECO:0000313" key="4">
    <source>
        <dbReference type="Proteomes" id="UP000293142"/>
    </source>
</evidence>
<dbReference type="InterPro" id="IPR029479">
    <property type="entry name" value="Nitroreductase"/>
</dbReference>
<evidence type="ECO:0000313" key="3">
    <source>
        <dbReference type="EMBL" id="TBL75706.1"/>
    </source>
</evidence>